<evidence type="ECO:0000313" key="7">
    <source>
        <dbReference type="EMBL" id="UYV28460.1"/>
    </source>
</evidence>
<sequence>MKYQTFSILALSLIANAAYAETQLSQQPNPELFVPSDAVEVNGEAYRKVQTNTVSNLSEAVKLQAGDEVFKNAFGNVSKATGLIYITVNNAADAKAVAKELKLDVVFADGESAVLKASEGQDLLSISDYLNADSRVKASKIELNSGKYRAQ</sequence>
<dbReference type="Proteomes" id="UP001253193">
    <property type="component" value="Unassembled WGS sequence"/>
</dbReference>
<dbReference type="Proteomes" id="UP001156560">
    <property type="component" value="Chromosome 2"/>
</dbReference>
<dbReference type="Proteomes" id="UP000037697">
    <property type="component" value="Unassembled WGS sequence"/>
</dbReference>
<feature type="signal peptide" evidence="1">
    <location>
        <begin position="1"/>
        <end position="20"/>
    </location>
</feature>
<keyword evidence="10" id="KW-1185">Reference proteome</keyword>
<dbReference type="RefSeq" id="WP_005463738.1">
    <property type="nucleotide sequence ID" value="NZ_CABMHD010000003.1"/>
</dbReference>
<reference evidence="3 9" key="1">
    <citation type="submission" date="2015-07" db="EMBL/GenBank/DDBJ databases">
        <title>Foodborne Vibrio parahaemolyticus Isolates.</title>
        <authorList>
            <person name="Ronholm J."/>
            <person name="Petronella N."/>
            <person name="Kenwell R."/>
            <person name="Banerjee S."/>
        </authorList>
    </citation>
    <scope>NUCLEOTIDE SEQUENCE [LARGE SCALE GENOMIC DNA]</scope>
    <source>
        <strain evidence="3 9">HS-06-05</strain>
    </source>
</reference>
<dbReference type="EMBL" id="JAUHGG010000001">
    <property type="protein sequence ID" value="MDS1819695.1"/>
    <property type="molecule type" value="Genomic_DNA"/>
</dbReference>
<dbReference type="OMA" id="QINGQDY"/>
<keyword evidence="1" id="KW-0732">Signal</keyword>
<dbReference type="EMBL" id="LIRS01000074">
    <property type="protein sequence ID" value="KOY31551.1"/>
    <property type="molecule type" value="Genomic_DNA"/>
</dbReference>
<dbReference type="EMBL" id="CP114195">
    <property type="protein sequence ID" value="WAT93233.1"/>
    <property type="molecule type" value="Genomic_DNA"/>
</dbReference>
<evidence type="ECO:0000313" key="6">
    <source>
        <dbReference type="EMBL" id="OQJ98765.1"/>
    </source>
</evidence>
<accession>A0A0L8TW95</accession>
<dbReference type="EMBL" id="JABCLD010001111">
    <property type="protein sequence ID" value="NMU26288.1"/>
    <property type="molecule type" value="Genomic_DNA"/>
</dbReference>
<proteinExistence type="predicted"/>
<dbReference type="AlphaFoldDB" id="A0A0L8TW95"/>
<evidence type="ECO:0000256" key="1">
    <source>
        <dbReference type="SAM" id="SignalP"/>
    </source>
</evidence>
<dbReference type="GeneID" id="1191767"/>
<reference evidence="6 10" key="2">
    <citation type="submission" date="2015-08" db="EMBL/GenBank/DDBJ databases">
        <title>Draft Genome Sequences of Vibrio parahaemolyticus Strains.</title>
        <authorList>
            <person name="Gonzalez-Escalona N."/>
            <person name="DePaola A."/>
        </authorList>
    </citation>
    <scope>NUCLEOTIDE SEQUENCE [LARGE SCALE GENOMIC DNA]</scope>
    <source>
        <strain evidence="6 10">CFSAN001621</strain>
    </source>
</reference>
<protein>
    <recommendedName>
        <fullName evidence="2">ASP external chaperone domain-containing protein</fullName>
    </recommendedName>
</protein>
<dbReference type="Proteomes" id="UP000555836">
    <property type="component" value="Unassembled WGS sequence"/>
</dbReference>
<dbReference type="InterPro" id="IPR040536">
    <property type="entry name" value="ASPCH"/>
</dbReference>
<reference evidence="8" key="5">
    <citation type="submission" date="2022-12" db="EMBL/GenBank/DDBJ databases">
        <title>Vibrio parahaemolyticus become highly virulent by producing novel Tc toxins.</title>
        <authorList>
            <person name="Yang F."/>
            <person name="You Y."/>
            <person name="Lai Q."/>
            <person name="Xu L."/>
            <person name="Li F."/>
        </authorList>
    </citation>
    <scope>NUCLEOTIDE SEQUENCE</scope>
    <source>
        <strain evidence="8">Vp-HL-202005</strain>
    </source>
</reference>
<reference evidence="5 11" key="3">
    <citation type="submission" date="2020-04" db="EMBL/GenBank/DDBJ databases">
        <title>Whole-genome sequencing of Vibrio spp. from China reveals different genetic environments of blaCTX-M-14 among diverse lineages.</title>
        <authorList>
            <person name="Zheng Z."/>
            <person name="Ye L."/>
            <person name="Chen S."/>
        </authorList>
    </citation>
    <scope>NUCLEOTIDE SEQUENCE [LARGE SCALE GENOMIC DNA]</scope>
    <source>
        <strain evidence="5 11">Vb0574</strain>
    </source>
</reference>
<evidence type="ECO:0000313" key="9">
    <source>
        <dbReference type="Proteomes" id="UP000037697"/>
    </source>
</evidence>
<organism evidence="5 11">
    <name type="scientific">Vibrio parahaemolyticus</name>
    <dbReference type="NCBI Taxonomy" id="670"/>
    <lineage>
        <taxon>Bacteria</taxon>
        <taxon>Pseudomonadati</taxon>
        <taxon>Pseudomonadota</taxon>
        <taxon>Gammaproteobacteria</taxon>
        <taxon>Vibrionales</taxon>
        <taxon>Vibrionaceae</taxon>
        <taxon>Vibrio</taxon>
    </lineage>
</organism>
<reference evidence="7" key="4">
    <citation type="submission" date="2022-05" db="EMBL/GenBank/DDBJ databases">
        <title>Megaplasmid of Vibrio parahaemolyticus.</title>
        <authorList>
            <person name="Strauch E."/>
            <person name="Borowiak M."/>
        </authorList>
    </citation>
    <scope>NUCLEOTIDE SEQUENCE</scope>
    <source>
        <strain evidence="7">16-VB00198</strain>
    </source>
</reference>
<evidence type="ECO:0000313" key="10">
    <source>
        <dbReference type="Proteomes" id="UP000191946"/>
    </source>
</evidence>
<dbReference type="Proteomes" id="UP001163036">
    <property type="component" value="Chromosome 2"/>
</dbReference>
<evidence type="ECO:0000313" key="5">
    <source>
        <dbReference type="EMBL" id="NMU26288.1"/>
    </source>
</evidence>
<evidence type="ECO:0000313" key="3">
    <source>
        <dbReference type="EMBL" id="KOY31551.1"/>
    </source>
</evidence>
<evidence type="ECO:0000259" key="2">
    <source>
        <dbReference type="Pfam" id="PF18492"/>
    </source>
</evidence>
<gene>
    <name evidence="3" type="ORF">ACX05_13620</name>
    <name evidence="6" type="ORF">AKG60_12045</name>
    <name evidence="5" type="ORF">HKB21_11690</name>
    <name evidence="7" type="ORF">M5598_22360</name>
    <name evidence="8" type="ORF">O1Q84_19755</name>
    <name evidence="4" type="ORF">QX249_03430</name>
</gene>
<dbReference type="EMBL" id="LHQV01000015">
    <property type="protein sequence ID" value="OQJ98765.1"/>
    <property type="molecule type" value="Genomic_DNA"/>
</dbReference>
<dbReference type="OrthoDB" id="5872041at2"/>
<evidence type="ECO:0000313" key="4">
    <source>
        <dbReference type="EMBL" id="MDS1819695.1"/>
    </source>
</evidence>
<evidence type="ECO:0000313" key="11">
    <source>
        <dbReference type="Proteomes" id="UP000555836"/>
    </source>
</evidence>
<evidence type="ECO:0000313" key="8">
    <source>
        <dbReference type="EMBL" id="WAT93233.1"/>
    </source>
</evidence>
<dbReference type="EMBL" id="CP097356">
    <property type="protein sequence ID" value="UYV28460.1"/>
    <property type="molecule type" value="Genomic_DNA"/>
</dbReference>
<name>A0A0L8TW95_VIBPH</name>
<reference evidence="4" key="6">
    <citation type="submission" date="2023-06" db="EMBL/GenBank/DDBJ databases">
        <title>Genomic Diversity of Vibrio spp. and Metagenomic Analysis of Pathogens in Florida Gulf Coastal Waters Following Hurricane Ian.</title>
        <authorList>
            <person name="Brumfield K.D."/>
        </authorList>
    </citation>
    <scope>NUCLEOTIDE SEQUENCE</scope>
    <source>
        <strain evidence="4">WBS2B-138</strain>
    </source>
</reference>
<dbReference type="Pfam" id="PF18492">
    <property type="entry name" value="ORF_2_N"/>
    <property type="match status" value="1"/>
</dbReference>
<dbReference type="Proteomes" id="UP000191946">
    <property type="component" value="Unassembled WGS sequence"/>
</dbReference>
<feature type="chain" id="PRO_5015042579" description="ASP external chaperone domain-containing protein" evidence="1">
    <location>
        <begin position="21"/>
        <end position="151"/>
    </location>
</feature>
<feature type="domain" description="ASP external chaperone" evidence="2">
    <location>
        <begin position="35"/>
        <end position="148"/>
    </location>
</feature>